<name>A0A8K0GRM5_9ROSA</name>
<evidence type="ECO:0000313" key="3">
    <source>
        <dbReference type="Proteomes" id="UP000796880"/>
    </source>
</evidence>
<dbReference type="PANTHER" id="PTHR33132:SF144">
    <property type="entry name" value="SERINE-RICH PROTEIN-LIKE PROTEIN"/>
    <property type="match status" value="1"/>
</dbReference>
<gene>
    <name evidence="2" type="ORF">FNV43_RR22986</name>
</gene>
<sequence>MPAVVKNLHYNKDDSSVAMTLWFNKMKSLPMEEDEVAKAVKKKNPAENKKTCICAPTNHAGSFRCHLHRMSSSAAQKSSTCVVESIIGKNGKKFNNVGDVNCIGDNNNNGQQPTRISRFGRAASARTTTNSHHDTSPLAMASVKPKKEID</sequence>
<evidence type="ECO:0000256" key="1">
    <source>
        <dbReference type="SAM" id="MobiDB-lite"/>
    </source>
</evidence>
<feature type="region of interest" description="Disordered" evidence="1">
    <location>
        <begin position="123"/>
        <end position="150"/>
    </location>
</feature>
<dbReference type="EMBL" id="VOIH02000010">
    <property type="protein sequence ID" value="KAF3435894.1"/>
    <property type="molecule type" value="Genomic_DNA"/>
</dbReference>
<comment type="caution">
    <text evidence="2">The sequence shown here is derived from an EMBL/GenBank/DDBJ whole genome shotgun (WGS) entry which is preliminary data.</text>
</comment>
<organism evidence="2 3">
    <name type="scientific">Rhamnella rubrinervis</name>
    <dbReference type="NCBI Taxonomy" id="2594499"/>
    <lineage>
        <taxon>Eukaryota</taxon>
        <taxon>Viridiplantae</taxon>
        <taxon>Streptophyta</taxon>
        <taxon>Embryophyta</taxon>
        <taxon>Tracheophyta</taxon>
        <taxon>Spermatophyta</taxon>
        <taxon>Magnoliopsida</taxon>
        <taxon>eudicotyledons</taxon>
        <taxon>Gunneridae</taxon>
        <taxon>Pentapetalae</taxon>
        <taxon>rosids</taxon>
        <taxon>fabids</taxon>
        <taxon>Rosales</taxon>
        <taxon>Rhamnaceae</taxon>
        <taxon>rhamnoid group</taxon>
        <taxon>Rhamneae</taxon>
        <taxon>Rhamnella</taxon>
    </lineage>
</organism>
<evidence type="ECO:0000313" key="2">
    <source>
        <dbReference type="EMBL" id="KAF3435894.1"/>
    </source>
</evidence>
<dbReference type="Proteomes" id="UP000796880">
    <property type="component" value="Unassembled WGS sequence"/>
</dbReference>
<dbReference type="PANTHER" id="PTHR33132">
    <property type="entry name" value="OSJNBB0118P14.9 PROTEIN"/>
    <property type="match status" value="1"/>
</dbReference>
<accession>A0A8K0GRM5</accession>
<keyword evidence="3" id="KW-1185">Reference proteome</keyword>
<reference evidence="2" key="1">
    <citation type="submission" date="2020-03" db="EMBL/GenBank/DDBJ databases">
        <title>A high-quality chromosome-level genome assembly of a woody plant with both climbing and erect habits, Rhamnella rubrinervis.</title>
        <authorList>
            <person name="Lu Z."/>
            <person name="Yang Y."/>
            <person name="Zhu X."/>
            <person name="Sun Y."/>
        </authorList>
    </citation>
    <scope>NUCLEOTIDE SEQUENCE</scope>
    <source>
        <strain evidence="2">BYM</strain>
        <tissue evidence="2">Leaf</tissue>
    </source>
</reference>
<proteinExistence type="predicted"/>
<dbReference type="OrthoDB" id="1924025at2759"/>
<dbReference type="AlphaFoldDB" id="A0A8K0GRM5"/>
<protein>
    <submittedName>
        <fullName evidence="2">Uncharacterized protein</fullName>
    </submittedName>
</protein>